<feature type="domain" description="Resolvase/invertase-type recombinase catalytic" evidence="7">
    <location>
        <begin position="13"/>
        <end position="157"/>
    </location>
</feature>
<dbReference type="EMBL" id="NTWE01000041">
    <property type="protein sequence ID" value="PEV98068.1"/>
    <property type="molecule type" value="Genomic_DNA"/>
</dbReference>
<dbReference type="Gene3D" id="3.40.50.1390">
    <property type="entry name" value="Resolvase, N-terminal catalytic domain"/>
    <property type="match status" value="1"/>
</dbReference>
<evidence type="ECO:0000256" key="2">
    <source>
        <dbReference type="ARBA" id="ARBA00023125"/>
    </source>
</evidence>
<protein>
    <submittedName>
        <fullName evidence="9">Recombinase RecB</fullName>
    </submittedName>
</protein>
<dbReference type="Pfam" id="PF00239">
    <property type="entry name" value="Resolvase"/>
    <property type="match status" value="1"/>
</dbReference>
<evidence type="ECO:0000313" key="10">
    <source>
        <dbReference type="Proteomes" id="UP000220635"/>
    </source>
</evidence>
<dbReference type="SUPFAM" id="SSF53041">
    <property type="entry name" value="Resolvase-like"/>
    <property type="match status" value="1"/>
</dbReference>
<dbReference type="PANTHER" id="PTHR30461:SF23">
    <property type="entry name" value="DNA RECOMBINASE-RELATED"/>
    <property type="match status" value="1"/>
</dbReference>
<dbReference type="SMART" id="SM00857">
    <property type="entry name" value="Resolvase"/>
    <property type="match status" value="1"/>
</dbReference>
<evidence type="ECO:0000256" key="4">
    <source>
        <dbReference type="PIRSR" id="PIRSR606118-50"/>
    </source>
</evidence>
<dbReference type="GO" id="GO:0015074">
    <property type="term" value="P:DNA integration"/>
    <property type="evidence" value="ECO:0007669"/>
    <property type="project" value="UniProtKB-KW"/>
</dbReference>
<feature type="active site" description="O-(5'-phospho-DNA)-serine intermediate" evidence="4 5">
    <location>
        <position position="21"/>
    </location>
</feature>
<dbReference type="InterPro" id="IPR006119">
    <property type="entry name" value="Resolv_N"/>
</dbReference>
<keyword evidence="6" id="KW-0175">Coiled coil</keyword>
<dbReference type="InterPro" id="IPR050639">
    <property type="entry name" value="SSR_resolvase"/>
</dbReference>
<evidence type="ECO:0000256" key="3">
    <source>
        <dbReference type="ARBA" id="ARBA00023172"/>
    </source>
</evidence>
<dbReference type="PROSITE" id="PS51736">
    <property type="entry name" value="RECOMBINASES_3"/>
    <property type="match status" value="1"/>
</dbReference>
<name>A0A2A8PRH8_BACCE</name>
<evidence type="ECO:0000259" key="7">
    <source>
        <dbReference type="PROSITE" id="PS51736"/>
    </source>
</evidence>
<dbReference type="InterPro" id="IPR006118">
    <property type="entry name" value="Recombinase_CS"/>
</dbReference>
<dbReference type="PROSITE" id="PS51737">
    <property type="entry name" value="RECOMBINASE_DNA_BIND"/>
    <property type="match status" value="1"/>
</dbReference>
<evidence type="ECO:0000313" key="9">
    <source>
        <dbReference type="EMBL" id="PEV98068.1"/>
    </source>
</evidence>
<reference evidence="9 10" key="1">
    <citation type="submission" date="2017-09" db="EMBL/GenBank/DDBJ databases">
        <title>Large-scale bioinformatics analysis of Bacillus genomes uncovers conserved roles of natural products in bacterial physiology.</title>
        <authorList>
            <consortium name="Agbiome Team Llc"/>
            <person name="Bleich R.M."/>
            <person name="Grubbs K.J."/>
            <person name="Santa Maria K.C."/>
            <person name="Allen S.E."/>
            <person name="Farag S."/>
            <person name="Shank E.A."/>
            <person name="Bowers A."/>
        </authorList>
    </citation>
    <scope>NUCLEOTIDE SEQUENCE [LARGE SCALE GENOMIC DNA]</scope>
    <source>
        <strain evidence="9 10">AFS010695</strain>
    </source>
</reference>
<keyword evidence="3" id="KW-0233">DNA recombination</keyword>
<keyword evidence="1" id="KW-0229">DNA integration</keyword>
<feature type="domain" description="Recombinase" evidence="8">
    <location>
        <begin position="165"/>
        <end position="286"/>
    </location>
</feature>
<dbReference type="Proteomes" id="UP000220635">
    <property type="component" value="Unassembled WGS sequence"/>
</dbReference>
<dbReference type="InterPro" id="IPR036162">
    <property type="entry name" value="Resolvase-like_N_sf"/>
</dbReference>
<feature type="coiled-coil region" evidence="6">
    <location>
        <begin position="377"/>
        <end position="467"/>
    </location>
</feature>
<dbReference type="PROSITE" id="PS00397">
    <property type="entry name" value="RECOMBINASES_1"/>
    <property type="match status" value="1"/>
</dbReference>
<dbReference type="RefSeq" id="WP_098381173.1">
    <property type="nucleotide sequence ID" value="NZ_NTWE01000041.1"/>
</dbReference>
<gene>
    <name evidence="9" type="ORF">CN425_22190</name>
</gene>
<comment type="caution">
    <text evidence="9">The sequence shown here is derived from an EMBL/GenBank/DDBJ whole genome shotgun (WGS) entry which is preliminary data.</text>
</comment>
<dbReference type="Pfam" id="PF07508">
    <property type="entry name" value="Recombinase"/>
    <property type="match status" value="1"/>
</dbReference>
<dbReference type="PANTHER" id="PTHR30461">
    <property type="entry name" value="DNA-INVERTASE FROM LAMBDOID PROPHAGE"/>
    <property type="match status" value="1"/>
</dbReference>
<evidence type="ECO:0000256" key="6">
    <source>
        <dbReference type="SAM" id="Coils"/>
    </source>
</evidence>
<dbReference type="InterPro" id="IPR038109">
    <property type="entry name" value="DNA_bind_recomb_sf"/>
</dbReference>
<sequence length="527" mass="62090">MKTIRDVLEKGKKGAFYARVSSDRQTIDAQRHHVYEFIKNYECEIVKEYVDPGESAFKKKLIKRPQIMALLRDVEQGKYDFVITYADDRLARSEIEHVQIRVIMKEAKTDVILTSTGELYTERDIITQLIREGGTRYEVERISARTKDAYGQRTDYGQWMGGPVPFGYVQDENTKNFFILEDEKEIVLKIYQLYQNGEGFADIAKILNEQKAKTNTIHWKKERVKHILTNPIYAGYVTFGRLKPGSGNSIEDLSKWKMAKCEEIPPIMTKEEWLATFQMFEKKRNKELPPKQLKTEYVLRDLIYCKSCDAPLLPKNQETRGKNGKKYGIKKYMCSNKLCKVWFSTDELHALVFNSVIKEVTDKVISKSQTELMYEMEQTLEKDIKQIKKEMQRLKKQVDDCLVWIKDAEREIDELYNQKKKLVEVDPKIDPLLDVILDYRLHLLHEIRETEEVIAKKEAEMKHIEDVDSNQSMLQKNVLQAFRIEFTNLQKDIKRVRQFLVYLIDKIIIDQNGKTEYILKINLECKE</sequence>
<dbReference type="OrthoDB" id="9811097at2"/>
<keyword evidence="2" id="KW-0238">DNA-binding</keyword>
<accession>A0A2A8PRH8</accession>
<evidence type="ECO:0000256" key="5">
    <source>
        <dbReference type="PROSITE-ProRule" id="PRU10137"/>
    </source>
</evidence>
<dbReference type="AlphaFoldDB" id="A0A2A8PRH8"/>
<evidence type="ECO:0000259" key="8">
    <source>
        <dbReference type="PROSITE" id="PS51737"/>
    </source>
</evidence>
<evidence type="ECO:0000256" key="1">
    <source>
        <dbReference type="ARBA" id="ARBA00022908"/>
    </source>
</evidence>
<dbReference type="InterPro" id="IPR011109">
    <property type="entry name" value="DNA_bind_recombinase_dom"/>
</dbReference>
<proteinExistence type="predicted"/>
<organism evidence="9 10">
    <name type="scientific">Bacillus cereus</name>
    <dbReference type="NCBI Taxonomy" id="1396"/>
    <lineage>
        <taxon>Bacteria</taxon>
        <taxon>Bacillati</taxon>
        <taxon>Bacillota</taxon>
        <taxon>Bacilli</taxon>
        <taxon>Bacillales</taxon>
        <taxon>Bacillaceae</taxon>
        <taxon>Bacillus</taxon>
        <taxon>Bacillus cereus group</taxon>
    </lineage>
</organism>
<dbReference type="GO" id="GO:0000150">
    <property type="term" value="F:DNA strand exchange activity"/>
    <property type="evidence" value="ECO:0007669"/>
    <property type="project" value="InterPro"/>
</dbReference>
<dbReference type="GO" id="GO:0003677">
    <property type="term" value="F:DNA binding"/>
    <property type="evidence" value="ECO:0007669"/>
    <property type="project" value="UniProtKB-KW"/>
</dbReference>
<dbReference type="CDD" id="cd00338">
    <property type="entry name" value="Ser_Recombinase"/>
    <property type="match status" value="1"/>
</dbReference>
<dbReference type="Gene3D" id="3.90.1750.20">
    <property type="entry name" value="Putative Large Serine Recombinase, Chain B, Domain 2"/>
    <property type="match status" value="1"/>
</dbReference>